<sequence length="255" mass="29086">MDFFNKISSKTQSLNRNESHLLKYILENSNEVLNMKIHDLSSKAFISTASIIRFCKKLGFNGYSEFKANLAMSLKSKDNDRANLQLDNISLIDAINKSINLINDNVIDQIIDIMHNADVIHFYGEGSSRNLCRESSRHFQLLGKNCHYFDDTSIMYASASQLSENSIVFAISMSGETQQIIKASNIAKANNAKVISLTNVGCNTLSNLSDMSLFIYSIRYNMNNFSFVSRHTASMLMEYIFFKYLKKYHEIDELK</sequence>
<name>A0A1V4IB69_9FIRM</name>
<dbReference type="Pfam" id="PF01380">
    <property type="entry name" value="SIS"/>
    <property type="match status" value="1"/>
</dbReference>
<dbReference type="Gene3D" id="3.40.50.10490">
    <property type="entry name" value="Glucose-6-phosphate isomerase like protein, domain 1"/>
    <property type="match status" value="1"/>
</dbReference>
<dbReference type="PANTHER" id="PTHR30514:SF1">
    <property type="entry name" value="HTH-TYPE TRANSCRIPTIONAL REGULATOR HEXR-RELATED"/>
    <property type="match status" value="1"/>
</dbReference>
<dbReference type="InterPro" id="IPR000281">
    <property type="entry name" value="HTH_RpiR"/>
</dbReference>
<dbReference type="PROSITE" id="PS51464">
    <property type="entry name" value="SIS"/>
    <property type="match status" value="1"/>
</dbReference>
<evidence type="ECO:0000256" key="3">
    <source>
        <dbReference type="ARBA" id="ARBA00023163"/>
    </source>
</evidence>
<dbReference type="CDD" id="cd05013">
    <property type="entry name" value="SIS_RpiR"/>
    <property type="match status" value="1"/>
</dbReference>
<gene>
    <name evidence="6" type="primary">ybbH_2</name>
    <name evidence="6" type="ORF">CLOTH_05250</name>
</gene>
<dbReference type="InterPro" id="IPR047640">
    <property type="entry name" value="RpiR-like"/>
</dbReference>
<evidence type="ECO:0000256" key="2">
    <source>
        <dbReference type="ARBA" id="ARBA00023125"/>
    </source>
</evidence>
<organism evidence="6 7">
    <name type="scientific">Alkalithermobacter paradoxus</name>
    <dbReference type="NCBI Taxonomy" id="29349"/>
    <lineage>
        <taxon>Bacteria</taxon>
        <taxon>Bacillati</taxon>
        <taxon>Bacillota</taxon>
        <taxon>Clostridia</taxon>
        <taxon>Peptostreptococcales</taxon>
        <taxon>Tepidibacteraceae</taxon>
        <taxon>Alkalithermobacter</taxon>
    </lineage>
</organism>
<evidence type="ECO:0000313" key="7">
    <source>
        <dbReference type="Proteomes" id="UP000190140"/>
    </source>
</evidence>
<protein>
    <submittedName>
        <fullName evidence="6">Putative HTH-type transcriptional regulator YbbH</fullName>
    </submittedName>
</protein>
<dbReference type="InterPro" id="IPR009057">
    <property type="entry name" value="Homeodomain-like_sf"/>
</dbReference>
<dbReference type="PANTHER" id="PTHR30514">
    <property type="entry name" value="GLUCOKINASE"/>
    <property type="match status" value="1"/>
</dbReference>
<dbReference type="AlphaFoldDB" id="A0A1V4IB69"/>
<dbReference type="GO" id="GO:0003700">
    <property type="term" value="F:DNA-binding transcription factor activity"/>
    <property type="evidence" value="ECO:0007669"/>
    <property type="project" value="InterPro"/>
</dbReference>
<dbReference type="InterPro" id="IPR035472">
    <property type="entry name" value="RpiR-like_SIS"/>
</dbReference>
<dbReference type="SUPFAM" id="SSF53697">
    <property type="entry name" value="SIS domain"/>
    <property type="match status" value="1"/>
</dbReference>
<dbReference type="InterPro" id="IPR046348">
    <property type="entry name" value="SIS_dom_sf"/>
</dbReference>
<dbReference type="GO" id="GO:0003677">
    <property type="term" value="F:DNA binding"/>
    <property type="evidence" value="ECO:0007669"/>
    <property type="project" value="UniProtKB-KW"/>
</dbReference>
<keyword evidence="3" id="KW-0804">Transcription</keyword>
<accession>A0A1V4IB69</accession>
<dbReference type="Gene3D" id="1.10.10.10">
    <property type="entry name" value="Winged helix-like DNA-binding domain superfamily/Winged helix DNA-binding domain"/>
    <property type="match status" value="1"/>
</dbReference>
<dbReference type="Proteomes" id="UP000190140">
    <property type="component" value="Unassembled WGS sequence"/>
</dbReference>
<evidence type="ECO:0000259" key="5">
    <source>
        <dbReference type="PROSITE" id="PS51464"/>
    </source>
</evidence>
<evidence type="ECO:0000259" key="4">
    <source>
        <dbReference type="PROSITE" id="PS51071"/>
    </source>
</evidence>
<reference evidence="6 7" key="1">
    <citation type="submission" date="2017-03" db="EMBL/GenBank/DDBJ databases">
        <title>Genome sequence of Clostridium thermoalcaliphilum DSM 7309.</title>
        <authorList>
            <person name="Poehlein A."/>
            <person name="Daniel R."/>
        </authorList>
    </citation>
    <scope>NUCLEOTIDE SEQUENCE [LARGE SCALE GENOMIC DNA]</scope>
    <source>
        <strain evidence="6 7">DSM 7309</strain>
    </source>
</reference>
<dbReference type="PROSITE" id="PS51071">
    <property type="entry name" value="HTH_RPIR"/>
    <property type="match status" value="1"/>
</dbReference>
<dbReference type="STRING" id="29349.CLOTH_05250"/>
<dbReference type="EMBL" id="MZGW01000001">
    <property type="protein sequence ID" value="OPJ57242.1"/>
    <property type="molecule type" value="Genomic_DNA"/>
</dbReference>
<keyword evidence="2" id="KW-0238">DNA-binding</keyword>
<feature type="domain" description="SIS" evidence="5">
    <location>
        <begin position="110"/>
        <end position="250"/>
    </location>
</feature>
<dbReference type="GO" id="GO:1901135">
    <property type="term" value="P:carbohydrate derivative metabolic process"/>
    <property type="evidence" value="ECO:0007669"/>
    <property type="project" value="InterPro"/>
</dbReference>
<comment type="caution">
    <text evidence="6">The sequence shown here is derived from an EMBL/GenBank/DDBJ whole genome shotgun (WGS) entry which is preliminary data.</text>
</comment>
<keyword evidence="7" id="KW-1185">Reference proteome</keyword>
<dbReference type="Pfam" id="PF01418">
    <property type="entry name" value="HTH_6"/>
    <property type="match status" value="1"/>
</dbReference>
<dbReference type="SUPFAM" id="SSF46689">
    <property type="entry name" value="Homeodomain-like"/>
    <property type="match status" value="1"/>
</dbReference>
<dbReference type="InterPro" id="IPR001347">
    <property type="entry name" value="SIS_dom"/>
</dbReference>
<proteinExistence type="predicted"/>
<keyword evidence="1" id="KW-0805">Transcription regulation</keyword>
<dbReference type="InterPro" id="IPR036388">
    <property type="entry name" value="WH-like_DNA-bd_sf"/>
</dbReference>
<feature type="domain" description="HTH rpiR-type" evidence="4">
    <location>
        <begin position="1"/>
        <end position="77"/>
    </location>
</feature>
<evidence type="ECO:0000256" key="1">
    <source>
        <dbReference type="ARBA" id="ARBA00023015"/>
    </source>
</evidence>
<evidence type="ECO:0000313" key="6">
    <source>
        <dbReference type="EMBL" id="OPJ57242.1"/>
    </source>
</evidence>
<dbReference type="GO" id="GO:0097367">
    <property type="term" value="F:carbohydrate derivative binding"/>
    <property type="evidence" value="ECO:0007669"/>
    <property type="project" value="InterPro"/>
</dbReference>